<reference evidence="2" key="2">
    <citation type="journal article" date="2015" name="Data Brief">
        <title>Shoot transcriptome of the giant reed, Arundo donax.</title>
        <authorList>
            <person name="Barrero R.A."/>
            <person name="Guerrero F.D."/>
            <person name="Moolhuijzen P."/>
            <person name="Goolsby J.A."/>
            <person name="Tidwell J."/>
            <person name="Bellgard S.E."/>
            <person name="Bellgard M.I."/>
        </authorList>
    </citation>
    <scope>NUCLEOTIDE SEQUENCE</scope>
    <source>
        <tissue evidence="2">Shoot tissue taken approximately 20 cm above the soil surface</tissue>
    </source>
</reference>
<sequence>MRTESRPSSSPPPRASIVPPRASSCYGRAAAVPSTGDLSYRTIVWRLNLIFI</sequence>
<protein>
    <submittedName>
        <fullName evidence="2">Uncharacterized protein</fullName>
    </submittedName>
</protein>
<accession>A0A0A9D957</accession>
<organism evidence="2">
    <name type="scientific">Arundo donax</name>
    <name type="common">Giant reed</name>
    <name type="synonym">Donax arundinaceus</name>
    <dbReference type="NCBI Taxonomy" id="35708"/>
    <lineage>
        <taxon>Eukaryota</taxon>
        <taxon>Viridiplantae</taxon>
        <taxon>Streptophyta</taxon>
        <taxon>Embryophyta</taxon>
        <taxon>Tracheophyta</taxon>
        <taxon>Spermatophyta</taxon>
        <taxon>Magnoliopsida</taxon>
        <taxon>Liliopsida</taxon>
        <taxon>Poales</taxon>
        <taxon>Poaceae</taxon>
        <taxon>PACMAD clade</taxon>
        <taxon>Arundinoideae</taxon>
        <taxon>Arundineae</taxon>
        <taxon>Arundo</taxon>
    </lineage>
</organism>
<dbReference type="AlphaFoldDB" id="A0A0A9D957"/>
<evidence type="ECO:0000313" key="2">
    <source>
        <dbReference type="EMBL" id="JAD85089.1"/>
    </source>
</evidence>
<name>A0A0A9D957_ARUDO</name>
<feature type="region of interest" description="Disordered" evidence="1">
    <location>
        <begin position="1"/>
        <end position="21"/>
    </location>
</feature>
<proteinExistence type="predicted"/>
<evidence type="ECO:0000256" key="1">
    <source>
        <dbReference type="SAM" id="MobiDB-lite"/>
    </source>
</evidence>
<dbReference type="EMBL" id="GBRH01212806">
    <property type="protein sequence ID" value="JAD85089.1"/>
    <property type="molecule type" value="Transcribed_RNA"/>
</dbReference>
<reference evidence="2" key="1">
    <citation type="submission" date="2014-09" db="EMBL/GenBank/DDBJ databases">
        <authorList>
            <person name="Magalhaes I.L.F."/>
            <person name="Oliveira U."/>
            <person name="Santos F.R."/>
            <person name="Vidigal T.H.D.A."/>
            <person name="Brescovit A.D."/>
            <person name="Santos A.J."/>
        </authorList>
    </citation>
    <scope>NUCLEOTIDE SEQUENCE</scope>
    <source>
        <tissue evidence="2">Shoot tissue taken approximately 20 cm above the soil surface</tissue>
    </source>
</reference>